<proteinExistence type="predicted"/>
<gene>
    <name evidence="1" type="ORF">HV245_10010</name>
</gene>
<accession>A0A7W3AJH0</accession>
<evidence type="ECO:0000313" key="2">
    <source>
        <dbReference type="Proteomes" id="UP000518474"/>
    </source>
</evidence>
<dbReference type="AlphaFoldDB" id="A0A7W3AJH0"/>
<name>A0A7W3AJH0_9ESCH</name>
<protein>
    <submittedName>
        <fullName evidence="1">Chemotaxis protein</fullName>
    </submittedName>
</protein>
<reference evidence="1 2" key="1">
    <citation type="submission" date="2020-06" db="EMBL/GenBank/DDBJ databases">
        <title>REHAB project genomes.</title>
        <authorList>
            <person name="Shaw L.P."/>
        </authorList>
    </citation>
    <scope>NUCLEOTIDE SEQUENCE [LARGE SCALE GENOMIC DNA]</scope>
    <source>
        <strain evidence="1 2">RHBSTW-00604</strain>
    </source>
</reference>
<sequence length="301" mass="34974">MTLRLPQNFSDNDIWQQVNCLSEKFVVDFANGIDIVQDHIRTTKERSFFRRVKEALSGESAARQNAINASLSRGVEASLQWLTELTTSLATTNYALTQVNDRLNSLVNDTATLAHYSADTREQLHSLARQVNQKINYLEEELRRVDLLQRAQFHLDEIFSCWKVGRYTSLSFAGRCYVVFEELWWGEFGDVIRHGEPGQVKQLLNILRNNALHQLKQDSNCDADEFRNVQYWLGGQERMLSDNKWNEAINWLGDWCSQERHPVIWSVTQDSKNLPVRMPRFCSAERITKSMVEEIFLRGRA</sequence>
<organism evidence="1 2">
    <name type="scientific">Escherichia marmotae</name>
    <dbReference type="NCBI Taxonomy" id="1499973"/>
    <lineage>
        <taxon>Bacteria</taxon>
        <taxon>Pseudomonadati</taxon>
        <taxon>Pseudomonadota</taxon>
        <taxon>Gammaproteobacteria</taxon>
        <taxon>Enterobacterales</taxon>
        <taxon>Enterobacteriaceae</taxon>
        <taxon>Escherichia</taxon>
    </lineage>
</organism>
<dbReference type="Proteomes" id="UP000518474">
    <property type="component" value="Unassembled WGS sequence"/>
</dbReference>
<dbReference type="Pfam" id="PF13990">
    <property type="entry name" value="YjcZ"/>
    <property type="match status" value="1"/>
</dbReference>
<dbReference type="InterPro" id="IPR025599">
    <property type="entry name" value="YjcZ"/>
</dbReference>
<dbReference type="EMBL" id="JABXPT010000004">
    <property type="protein sequence ID" value="MBA7898509.1"/>
    <property type="molecule type" value="Genomic_DNA"/>
</dbReference>
<evidence type="ECO:0000313" key="1">
    <source>
        <dbReference type="EMBL" id="MBA7898509.1"/>
    </source>
</evidence>
<comment type="caution">
    <text evidence="1">The sequence shown here is derived from an EMBL/GenBank/DDBJ whole genome shotgun (WGS) entry which is preliminary data.</text>
</comment>
<dbReference type="RefSeq" id="WP_181478871.1">
    <property type="nucleotide sequence ID" value="NZ_CP056697.1"/>
</dbReference>